<gene>
    <name evidence="1" type="ORF">HNQ08_004344</name>
</gene>
<dbReference type="Proteomes" id="UP000552709">
    <property type="component" value="Unassembled WGS sequence"/>
</dbReference>
<reference evidence="1 2" key="1">
    <citation type="submission" date="2020-08" db="EMBL/GenBank/DDBJ databases">
        <title>Genomic Encyclopedia of Type Strains, Phase IV (KMG-IV): sequencing the most valuable type-strain genomes for metagenomic binning, comparative biology and taxonomic classification.</title>
        <authorList>
            <person name="Goeker M."/>
        </authorList>
    </citation>
    <scope>NUCLEOTIDE SEQUENCE [LARGE SCALE GENOMIC DNA]</scope>
    <source>
        <strain evidence="1 2">DSM 27939</strain>
    </source>
</reference>
<evidence type="ECO:0000313" key="1">
    <source>
        <dbReference type="EMBL" id="MBB5365223.1"/>
    </source>
</evidence>
<keyword evidence="2" id="KW-1185">Reference proteome</keyword>
<sequence>MPRDELQKLSAHHPELAHWPGGSLASAWRAYSAFYAGTLLPVEDRGEPTFLEYLLVGQLNPEGLPGKVDARYEELCQAAAFYRLVSILPRRAVGTKQPPLTVENILAGLIDFGAAAEATRLKMQRQSGWGRSPDGATEPKCPLVCTCARSSGVARA</sequence>
<protein>
    <submittedName>
        <fullName evidence="1">Uncharacterized protein</fullName>
    </submittedName>
</protein>
<name>A0A7W8K0A0_9DEIO</name>
<dbReference type="RefSeq" id="WP_184136543.1">
    <property type="nucleotide sequence ID" value="NZ_JACHFL010000016.1"/>
</dbReference>
<dbReference type="AlphaFoldDB" id="A0A7W8K0A0"/>
<accession>A0A7W8K0A0</accession>
<dbReference type="EMBL" id="JACHFL010000016">
    <property type="protein sequence ID" value="MBB5365223.1"/>
    <property type="molecule type" value="Genomic_DNA"/>
</dbReference>
<evidence type="ECO:0000313" key="2">
    <source>
        <dbReference type="Proteomes" id="UP000552709"/>
    </source>
</evidence>
<proteinExistence type="predicted"/>
<comment type="caution">
    <text evidence="1">The sequence shown here is derived from an EMBL/GenBank/DDBJ whole genome shotgun (WGS) entry which is preliminary data.</text>
</comment>
<organism evidence="1 2">
    <name type="scientific">Deinococcus humi</name>
    <dbReference type="NCBI Taxonomy" id="662880"/>
    <lineage>
        <taxon>Bacteria</taxon>
        <taxon>Thermotogati</taxon>
        <taxon>Deinococcota</taxon>
        <taxon>Deinococci</taxon>
        <taxon>Deinococcales</taxon>
        <taxon>Deinococcaceae</taxon>
        <taxon>Deinococcus</taxon>
    </lineage>
</organism>